<reference evidence="8" key="6">
    <citation type="submission" date="2022-01" db="EMBL/GenBank/DDBJ databases">
        <title>Novel bile acid biosynthetic pathways are enriched in the microbiome of centenarians.</title>
        <authorList>
            <person name="Sato Y."/>
            <person name="Atarashi K."/>
            <person name="Plichta R.D."/>
            <person name="Arai Y."/>
            <person name="Sasajima S."/>
            <person name="Kearney M.S."/>
            <person name="Suda W."/>
            <person name="Takeshita K."/>
            <person name="Sasaki T."/>
            <person name="Okamoto S."/>
            <person name="Skelly N.A."/>
            <person name="Okamura Y."/>
            <person name="Vlamakis H."/>
            <person name="Li Y."/>
            <person name="Tanoue T."/>
            <person name="Takei H."/>
            <person name="Nittono H."/>
            <person name="Narushima S."/>
            <person name="Irie J."/>
            <person name="Itoh H."/>
            <person name="Moriya K."/>
            <person name="Sugiura Y."/>
            <person name="Suematsu M."/>
            <person name="Moritoki N."/>
            <person name="Shibata S."/>
            <person name="Littman R.D."/>
            <person name="Fischbach A.M."/>
            <person name="Uwamino Y."/>
            <person name="Inoue T."/>
            <person name="Honda A."/>
            <person name="Hattori M."/>
            <person name="Murai T."/>
            <person name="Xavier J.R."/>
            <person name="Hirose N."/>
            <person name="Honda K."/>
        </authorList>
    </citation>
    <scope>NUCLEOTIDE SEQUENCE</scope>
    <source>
        <strain evidence="8">CE91-St7</strain>
    </source>
</reference>
<evidence type="ECO:0000313" key="20">
    <source>
        <dbReference type="Proteomes" id="UP000283678"/>
    </source>
</evidence>
<dbReference type="PANTHER" id="PTHR42942">
    <property type="entry name" value="6-O-METHYLGUANINE DNA METHYLTRANSFERASE"/>
    <property type="match status" value="1"/>
</dbReference>
<comment type="catalytic activity">
    <reaction evidence="1">
        <text>a 4-O-methyl-thymidine in DNA + L-cysteinyl-[protein] = a thymidine in DNA + S-methyl-L-cysteinyl-[protein]</text>
        <dbReference type="Rhea" id="RHEA:53428"/>
        <dbReference type="Rhea" id="RHEA-COMP:10131"/>
        <dbReference type="Rhea" id="RHEA-COMP:10132"/>
        <dbReference type="Rhea" id="RHEA-COMP:13555"/>
        <dbReference type="Rhea" id="RHEA-COMP:13556"/>
        <dbReference type="ChEBI" id="CHEBI:29950"/>
        <dbReference type="ChEBI" id="CHEBI:82612"/>
        <dbReference type="ChEBI" id="CHEBI:137386"/>
        <dbReference type="ChEBI" id="CHEBI:137387"/>
        <dbReference type="EC" id="2.1.1.63"/>
    </reaction>
</comment>
<evidence type="ECO:0000313" key="16">
    <source>
        <dbReference type="EMBL" id="RGV79865.1"/>
    </source>
</evidence>
<dbReference type="Proteomes" id="UP001181086">
    <property type="component" value="Unassembled WGS sequence"/>
</dbReference>
<dbReference type="EMBL" id="BQOB01000001">
    <property type="protein sequence ID" value="GKH83182.1"/>
    <property type="molecule type" value="Genomic_DNA"/>
</dbReference>
<evidence type="ECO:0000313" key="15">
    <source>
        <dbReference type="EMBL" id="QJR77385.1"/>
    </source>
</evidence>
<reference evidence="15 27" key="4">
    <citation type="submission" date="2019-11" db="EMBL/GenBank/DDBJ databases">
        <title>Complete genome sequence of Bacteroides dorei DSM 17855.</title>
        <authorList>
            <person name="Russell J.T."/>
        </authorList>
    </citation>
    <scope>NUCLEOTIDE SEQUENCE [LARGE SCALE GENOMIC DNA]</scope>
    <source>
        <strain evidence="15 27">DSM 17855</strain>
    </source>
</reference>
<name>A0A1Y4PDA5_9BACT</name>
<dbReference type="EMBL" id="CP126056">
    <property type="protein sequence ID" value="WHX09011.1"/>
    <property type="molecule type" value="Genomic_DNA"/>
</dbReference>
<keyword evidence="4" id="KW-0227">DNA damage</keyword>
<accession>A0A1Y4PDA5</accession>
<dbReference type="Proteomes" id="UP000777173">
    <property type="component" value="Unassembled WGS sequence"/>
</dbReference>
<dbReference type="GeneID" id="93447767"/>
<dbReference type="InterPro" id="IPR036217">
    <property type="entry name" value="MethylDNA_cys_MeTrfase_DNAb"/>
</dbReference>
<evidence type="ECO:0000313" key="11">
    <source>
        <dbReference type="EMBL" id="KAA5394794.1"/>
    </source>
</evidence>
<dbReference type="Gene3D" id="1.10.10.10">
    <property type="entry name" value="Winged helix-like DNA-binding domain superfamily/Winged helix DNA-binding domain"/>
    <property type="match status" value="1"/>
</dbReference>
<keyword evidence="5" id="KW-0234">DNA repair</keyword>
<dbReference type="Proteomes" id="UP001177934">
    <property type="component" value="Chromosome"/>
</dbReference>
<evidence type="ECO:0000313" key="14">
    <source>
        <dbReference type="EMBL" id="MDU0272663.1"/>
    </source>
</evidence>
<evidence type="ECO:0000313" key="18">
    <source>
        <dbReference type="EMBL" id="TDB08117.1"/>
    </source>
</evidence>
<dbReference type="EMBL" id="QRZL01000004">
    <property type="protein sequence ID" value="RGV79865.1"/>
    <property type="molecule type" value="Genomic_DNA"/>
</dbReference>
<dbReference type="EMBL" id="JAHOAX010000015">
    <property type="protein sequence ID" value="MBV3124534.1"/>
    <property type="molecule type" value="Genomic_DNA"/>
</dbReference>
<dbReference type="EMBL" id="JAWDEV010000013">
    <property type="protein sequence ID" value="MDU0272663.1"/>
    <property type="molecule type" value="Genomic_DNA"/>
</dbReference>
<reference evidence="19" key="7">
    <citation type="journal article" date="2023" name="Nat. Commun.">
        <title>Identification of a novel Human Milk Oligosaccharides utilization cluster in the infant gut commensal Bacteroides dorei.</title>
        <authorList>
            <person name="Kijner S."/>
            <person name="Ennis D."/>
            <person name="Shmorak S."/>
            <person name="Florentin A."/>
            <person name="Yassour M."/>
        </authorList>
    </citation>
    <scope>NUCLEOTIDE SEQUENCE</scope>
    <source>
        <strain evidence="19">2</strain>
    </source>
</reference>
<dbReference type="Proteomes" id="UP000500949">
    <property type="component" value="Chromosome"/>
</dbReference>
<dbReference type="InterPro" id="IPR052520">
    <property type="entry name" value="ATL_DNA_repair"/>
</dbReference>
<feature type="domain" description="Methylated-DNA-[protein]-cysteine S-methyltransferase DNA binding" evidence="7">
    <location>
        <begin position="5"/>
        <end position="82"/>
    </location>
</feature>
<dbReference type="EMBL" id="VVZV01000004">
    <property type="protein sequence ID" value="KAA5322875.1"/>
    <property type="molecule type" value="Genomic_DNA"/>
</dbReference>
<dbReference type="CDD" id="cd06445">
    <property type="entry name" value="ATase"/>
    <property type="match status" value="1"/>
</dbReference>
<dbReference type="InterPro" id="IPR036388">
    <property type="entry name" value="WH-like_DNA-bd_sf"/>
</dbReference>
<keyword evidence="2 15" id="KW-0489">Methyltransferase</keyword>
<evidence type="ECO:0000313" key="8">
    <source>
        <dbReference type="EMBL" id="GKH83182.1"/>
    </source>
</evidence>
<comment type="catalytic activity">
    <reaction evidence="6">
        <text>a 6-O-methyl-2'-deoxyguanosine in DNA + L-cysteinyl-[protein] = S-methyl-L-cysteinyl-[protein] + a 2'-deoxyguanosine in DNA</text>
        <dbReference type="Rhea" id="RHEA:24000"/>
        <dbReference type="Rhea" id="RHEA-COMP:10131"/>
        <dbReference type="Rhea" id="RHEA-COMP:10132"/>
        <dbReference type="Rhea" id="RHEA-COMP:11367"/>
        <dbReference type="Rhea" id="RHEA-COMP:11368"/>
        <dbReference type="ChEBI" id="CHEBI:29950"/>
        <dbReference type="ChEBI" id="CHEBI:82612"/>
        <dbReference type="ChEBI" id="CHEBI:85445"/>
        <dbReference type="ChEBI" id="CHEBI:85448"/>
        <dbReference type="EC" id="2.1.1.63"/>
    </reaction>
</comment>
<dbReference type="KEGG" id="bdh:GV66_19475"/>
<gene>
    <name evidence="8" type="ORF">CE91St7_40660</name>
    <name evidence="16" type="ORF">DWW04_05485</name>
    <name evidence="17" type="ORF">E1I98_01685</name>
    <name evidence="18" type="ORF">E1J06_12340</name>
    <name evidence="12" type="ORF">F2Y51_16985</name>
    <name evidence="11" type="ORF">F2Y58_17590</name>
    <name evidence="10" type="ORF">F2Y61_18930</name>
    <name evidence="9" type="ORF">F2Z07_04200</name>
    <name evidence="15" type="ORF">GKD17_13880</name>
    <name evidence="13" type="ORF">KSU80_15325</name>
    <name evidence="19" type="ORF">QNN11_16545</name>
    <name evidence="14" type="ORF">RVH45_22855</name>
</gene>
<reference evidence="16 20" key="1">
    <citation type="submission" date="2018-08" db="EMBL/GenBank/DDBJ databases">
        <title>A genome reference for cultivated species of the human gut microbiota.</title>
        <authorList>
            <person name="Zou Y."/>
            <person name="Xue W."/>
            <person name="Luo G."/>
        </authorList>
    </citation>
    <scope>NUCLEOTIDE SEQUENCE [LARGE SCALE GENOMIC DNA]</scope>
    <source>
        <strain evidence="16 20">AF14-1AC</strain>
    </source>
</reference>
<reference evidence="21 22" key="3">
    <citation type="journal article" date="2019" name="Nat. Microbiol.">
        <title>Genomic variation and strain-specific functional adaptation in the human gut microbiome during early life.</title>
        <authorList>
            <person name="Vatanen T."/>
            <person name="Plichta D.R."/>
            <person name="Somani J."/>
            <person name="Munch P.C."/>
            <person name="Arthur T.D."/>
            <person name="Hall A.B."/>
            <person name="Rudolf S."/>
            <person name="Oakeley E.J."/>
            <person name="Ke X."/>
            <person name="Young R.A."/>
            <person name="Haiser H.J."/>
            <person name="Kolde R."/>
            <person name="Yassour M."/>
            <person name="Luopajarvi K."/>
            <person name="Siljander H."/>
            <person name="Virtanen S.M."/>
            <person name="Ilonen J."/>
            <person name="Uibo R."/>
            <person name="Tillmann V."/>
            <person name="Mokurov S."/>
            <person name="Dorshakova N."/>
            <person name="Porter J.A."/>
            <person name="McHardy A.C."/>
            <person name="Lahdesmaki H."/>
            <person name="Vlamakis H."/>
            <person name="Huttenhower C."/>
            <person name="Knip M."/>
            <person name="Xavier R.J."/>
        </authorList>
    </citation>
    <scope>NUCLEOTIDE SEQUENCE [LARGE SCALE GENOMIC DNA]</scope>
    <source>
        <strain evidence="17 21">RJX1047</strain>
        <strain evidence="18 22">RJX1052</strain>
    </source>
</reference>
<dbReference type="EMBL" id="VVZB01000015">
    <property type="protein sequence ID" value="KAA5380031.1"/>
    <property type="molecule type" value="Genomic_DNA"/>
</dbReference>
<dbReference type="GO" id="GO:0003908">
    <property type="term" value="F:methylated-DNA-[protein]-cysteine S-methyltransferase activity"/>
    <property type="evidence" value="ECO:0007669"/>
    <property type="project" value="UniProtKB-EC"/>
</dbReference>
<evidence type="ECO:0000313" key="19">
    <source>
        <dbReference type="EMBL" id="WHX09011.1"/>
    </source>
</evidence>
<dbReference type="EMBL" id="SLTU01000001">
    <property type="protein sequence ID" value="TDA75194.1"/>
    <property type="molecule type" value="Genomic_DNA"/>
</dbReference>
<reference evidence="14" key="8">
    <citation type="submission" date="2023-10" db="EMBL/GenBank/DDBJ databases">
        <title>Genome of Potential pathogenic bacteria in Crohn's disease.</title>
        <authorList>
            <person name="Rodriguez-Palacios A."/>
        </authorList>
    </citation>
    <scope>NUCLEOTIDE SEQUENCE</scope>
    <source>
        <strain evidence="14">CavFT-hAR62</strain>
    </source>
</reference>
<sequence length="117" mass="13127">MDRAQFYKEVYSIIKEIPYGNVSTYGKIAQLIGKPQCSRMVGQALSHAPEEQHLPCHRVVNSQGRLVPGWQKQKELLEKEGITFKPNGCVNMPKHLWDTTGSLTSTIGISPTSTTWQ</sequence>
<evidence type="ECO:0000313" key="24">
    <source>
        <dbReference type="Proteomes" id="UP000441162"/>
    </source>
</evidence>
<dbReference type="Proteomes" id="UP000294527">
    <property type="component" value="Unassembled WGS sequence"/>
</dbReference>
<dbReference type="PROSITE" id="PS00374">
    <property type="entry name" value="MGMT"/>
    <property type="match status" value="1"/>
</dbReference>
<dbReference type="GO" id="GO:0006281">
    <property type="term" value="P:DNA repair"/>
    <property type="evidence" value="ECO:0007669"/>
    <property type="project" value="UniProtKB-KW"/>
</dbReference>
<reference evidence="23 24" key="2">
    <citation type="journal article" date="2019" name="Nat. Med.">
        <title>A library of human gut bacterial isolates paired with longitudinal multiomics data enables mechanistic microbiome research.</title>
        <authorList>
            <person name="Poyet M."/>
            <person name="Groussin M."/>
            <person name="Gibbons S.M."/>
            <person name="Avila-Pacheco J."/>
            <person name="Jiang X."/>
            <person name="Kearney S.M."/>
            <person name="Perrotta A.R."/>
            <person name="Berdy B."/>
            <person name="Zhao S."/>
            <person name="Lieberman T.D."/>
            <person name="Swanson P.K."/>
            <person name="Smith M."/>
            <person name="Roesemann S."/>
            <person name="Alexander J.E."/>
            <person name="Rich S.A."/>
            <person name="Livny J."/>
            <person name="Vlamakis H."/>
            <person name="Clish C."/>
            <person name="Bullock K."/>
            <person name="Deik A."/>
            <person name="Scott J."/>
            <person name="Pierce K.A."/>
            <person name="Xavier R.J."/>
            <person name="Alm E.J."/>
        </authorList>
    </citation>
    <scope>NUCLEOTIDE SEQUENCE [LARGE SCALE GENOMIC DNA]</scope>
    <source>
        <strain evidence="11 25">BIOML-A1</strain>
        <strain evidence="9 26">BIOML-A25</strain>
        <strain evidence="12 24">BIOML-A4</strain>
        <strain evidence="10 23">BIOML-A5</strain>
    </source>
</reference>
<dbReference type="EMBL" id="CP046176">
    <property type="protein sequence ID" value="QJR77385.1"/>
    <property type="molecule type" value="Genomic_DNA"/>
</dbReference>
<evidence type="ECO:0000313" key="25">
    <source>
        <dbReference type="Proteomes" id="UP000481616"/>
    </source>
</evidence>
<evidence type="ECO:0000259" key="7">
    <source>
        <dbReference type="Pfam" id="PF01035"/>
    </source>
</evidence>
<proteinExistence type="predicted"/>
<dbReference type="NCBIfam" id="TIGR00589">
    <property type="entry name" value="ogt"/>
    <property type="match status" value="1"/>
</dbReference>
<dbReference type="Proteomes" id="UP001055104">
    <property type="component" value="Unassembled WGS sequence"/>
</dbReference>
<dbReference type="EC" id="2.1.1.63" evidence="15"/>
<evidence type="ECO:0000313" key="21">
    <source>
        <dbReference type="Proteomes" id="UP000294527"/>
    </source>
</evidence>
<evidence type="ECO:0000256" key="6">
    <source>
        <dbReference type="ARBA" id="ARBA00049348"/>
    </source>
</evidence>
<dbReference type="AlphaFoldDB" id="A0A1Y4PDA5"/>
<keyword evidence="3 15" id="KW-0808">Transferase</keyword>
<dbReference type="Proteomes" id="UP000347681">
    <property type="component" value="Unassembled WGS sequence"/>
</dbReference>
<evidence type="ECO:0000313" key="26">
    <source>
        <dbReference type="Proteomes" id="UP000481700"/>
    </source>
</evidence>
<dbReference type="InterPro" id="IPR001497">
    <property type="entry name" value="MethylDNA_cys_MeTrfase_AS"/>
</dbReference>
<evidence type="ECO:0000313" key="22">
    <source>
        <dbReference type="Proteomes" id="UP000294834"/>
    </source>
</evidence>
<evidence type="ECO:0000256" key="1">
    <source>
        <dbReference type="ARBA" id="ARBA00001286"/>
    </source>
</evidence>
<dbReference type="PANTHER" id="PTHR42942:SF1">
    <property type="entry name" value="ALKYLTRANSFERASE-LIKE PROTEIN 1"/>
    <property type="match status" value="1"/>
</dbReference>
<dbReference type="Proteomes" id="UP000294834">
    <property type="component" value="Unassembled WGS sequence"/>
</dbReference>
<evidence type="ECO:0000313" key="9">
    <source>
        <dbReference type="EMBL" id="KAA5322875.1"/>
    </source>
</evidence>
<reference evidence="13" key="5">
    <citation type="submission" date="2021-06" db="EMBL/GenBank/DDBJ databases">
        <title>Collection of gut derived symbiotic bacterial strains cultured from healthy donors.</title>
        <authorList>
            <person name="Lin H."/>
            <person name="Littmann E."/>
            <person name="Pamer E.G."/>
        </authorList>
    </citation>
    <scope>NUCLEOTIDE SEQUENCE</scope>
    <source>
        <strain evidence="13">MSK.5.10</strain>
    </source>
</reference>
<dbReference type="EMBL" id="VVYY01000018">
    <property type="protein sequence ID" value="KAA5394794.1"/>
    <property type="molecule type" value="Genomic_DNA"/>
</dbReference>
<evidence type="ECO:0000313" key="17">
    <source>
        <dbReference type="EMBL" id="TDA75194.1"/>
    </source>
</evidence>
<evidence type="ECO:0000256" key="2">
    <source>
        <dbReference type="ARBA" id="ARBA00022603"/>
    </source>
</evidence>
<evidence type="ECO:0000313" key="12">
    <source>
        <dbReference type="EMBL" id="KAA5402892.1"/>
    </source>
</evidence>
<evidence type="ECO:0000256" key="3">
    <source>
        <dbReference type="ARBA" id="ARBA00022679"/>
    </source>
</evidence>
<evidence type="ECO:0000313" key="27">
    <source>
        <dbReference type="Proteomes" id="UP000500949"/>
    </source>
</evidence>
<evidence type="ECO:0000256" key="5">
    <source>
        <dbReference type="ARBA" id="ARBA00023204"/>
    </source>
</evidence>
<protein>
    <submittedName>
        <fullName evidence="9">MGMT family protein</fullName>
    </submittedName>
    <submittedName>
        <fullName evidence="15">Methylated-DNA--[protein]-cysteine S-methyltransferase</fullName>
        <ecNumber evidence="15">2.1.1.63</ecNumber>
    </submittedName>
    <submittedName>
        <fullName evidence="8">Methylated-DNA--protein-cysteine methyltransferase</fullName>
    </submittedName>
</protein>
<evidence type="ECO:0000313" key="23">
    <source>
        <dbReference type="Proteomes" id="UP000347681"/>
    </source>
</evidence>
<dbReference type="Proteomes" id="UP000481616">
    <property type="component" value="Unassembled WGS sequence"/>
</dbReference>
<dbReference type="SUPFAM" id="SSF46767">
    <property type="entry name" value="Methylated DNA-protein cysteine methyltransferase, C-terminal domain"/>
    <property type="match status" value="1"/>
</dbReference>
<dbReference type="Proteomes" id="UP000441162">
    <property type="component" value="Unassembled WGS sequence"/>
</dbReference>
<dbReference type="Pfam" id="PF01035">
    <property type="entry name" value="DNA_binding_1"/>
    <property type="match status" value="1"/>
</dbReference>
<dbReference type="Proteomes" id="UP000283678">
    <property type="component" value="Unassembled WGS sequence"/>
</dbReference>
<evidence type="ECO:0000313" key="13">
    <source>
        <dbReference type="EMBL" id="MBV3124534.1"/>
    </source>
</evidence>
<organism evidence="15 27">
    <name type="scientific">Phocaeicola dorei</name>
    <dbReference type="NCBI Taxonomy" id="357276"/>
    <lineage>
        <taxon>Bacteria</taxon>
        <taxon>Pseudomonadati</taxon>
        <taxon>Bacteroidota</taxon>
        <taxon>Bacteroidia</taxon>
        <taxon>Bacteroidales</taxon>
        <taxon>Bacteroidaceae</taxon>
        <taxon>Phocaeicola</taxon>
    </lineage>
</organism>
<evidence type="ECO:0000256" key="4">
    <source>
        <dbReference type="ARBA" id="ARBA00022763"/>
    </source>
</evidence>
<dbReference type="RefSeq" id="WP_007833311.1">
    <property type="nucleotide sequence ID" value="NZ_BAABYF010000001.1"/>
</dbReference>
<evidence type="ECO:0000313" key="10">
    <source>
        <dbReference type="EMBL" id="KAA5380031.1"/>
    </source>
</evidence>
<dbReference type="EMBL" id="SLTX01000001">
    <property type="protein sequence ID" value="TDB08117.1"/>
    <property type="molecule type" value="Genomic_DNA"/>
</dbReference>
<dbReference type="GO" id="GO:0032259">
    <property type="term" value="P:methylation"/>
    <property type="evidence" value="ECO:0007669"/>
    <property type="project" value="UniProtKB-KW"/>
</dbReference>
<dbReference type="InterPro" id="IPR014048">
    <property type="entry name" value="MethylDNA_cys_MeTrfase_DNA-bd"/>
</dbReference>
<dbReference type="EMBL" id="VVZA01000018">
    <property type="protein sequence ID" value="KAA5402892.1"/>
    <property type="molecule type" value="Genomic_DNA"/>
</dbReference>
<dbReference type="Proteomes" id="UP000481700">
    <property type="component" value="Unassembled WGS sequence"/>
</dbReference>